<feature type="transmembrane region" description="Helical" evidence="6">
    <location>
        <begin position="419"/>
        <end position="443"/>
    </location>
</feature>
<organism evidence="8 9">
    <name type="scientific">Christensenella minuta</name>
    <dbReference type="NCBI Taxonomy" id="626937"/>
    <lineage>
        <taxon>Bacteria</taxon>
        <taxon>Bacillati</taxon>
        <taxon>Bacillota</taxon>
        <taxon>Clostridia</taxon>
        <taxon>Christensenellales</taxon>
        <taxon>Christensenellaceae</taxon>
        <taxon>Christensenella</taxon>
    </lineage>
</organism>
<keyword evidence="3 6" id="KW-0812">Transmembrane</keyword>
<dbReference type="PANTHER" id="PTHR30572:SF9">
    <property type="entry name" value="ABC TRANSPORTER PERMEASE PROTEIN"/>
    <property type="match status" value="1"/>
</dbReference>
<feature type="transmembrane region" description="Helical" evidence="6">
    <location>
        <begin position="20"/>
        <end position="42"/>
    </location>
</feature>
<keyword evidence="4 6" id="KW-1133">Transmembrane helix</keyword>
<accession>A0A136Q413</accession>
<comment type="subcellular location">
    <subcellularLocation>
        <location evidence="1">Cell membrane</location>
        <topology evidence="1">Multi-pass membrane protein</topology>
    </subcellularLocation>
</comment>
<dbReference type="AlphaFoldDB" id="A0A136Q413"/>
<keyword evidence="2" id="KW-1003">Cell membrane</keyword>
<dbReference type="InterPro" id="IPR003838">
    <property type="entry name" value="ABC3_permease_C"/>
</dbReference>
<keyword evidence="5 6" id="KW-0472">Membrane</keyword>
<evidence type="ECO:0000313" key="8">
    <source>
        <dbReference type="EMBL" id="KXK65415.1"/>
    </source>
</evidence>
<feature type="transmembrane region" description="Helical" evidence="6">
    <location>
        <begin position="294"/>
        <end position="320"/>
    </location>
</feature>
<evidence type="ECO:0000256" key="6">
    <source>
        <dbReference type="SAM" id="Phobius"/>
    </source>
</evidence>
<feature type="transmembrane region" description="Helical" evidence="6">
    <location>
        <begin position="341"/>
        <end position="363"/>
    </location>
</feature>
<sequence length="455" mass="49094">MPTVKRALLYIRRKPGKTILLLLLFFVISLLILTGMVIYNAAEGAAARVRESIGGYFKITSRYTTDGVPQFVDGALVDAVLGREGIKGHNSMDTLYLATSSRLKPARFTAENDSKASLARFLGNTDSSLHEYFILDILSLEEGRHIAPGDHRKAVVSREFAEMNGLELGDTVLASITEDAAPGSGALGTEYGFEIAGIFGETNAKQAGVMTAECDLPANFIFIDEESGREIAAAMSGGDGDRYHAGASFFVNDPKELDAIAADVLQLPGIDWDSYELTKSNAAYQKAMAPLTRLGGMTFMMVAVIAITGMVLISLLLVMWTRDRVHEAGVLMSVGIRKSGIFFQHLAECTLIFLIAFAAAWGVSVPVSERVGGMLYRSTLTEVREEPAEREHEPWDMEPAGLDEAGKAAEFTVRPSAEAVAAACAVGISLVVVSEGLGFLVILRKRPKDLLTIME</sequence>
<evidence type="ECO:0000256" key="3">
    <source>
        <dbReference type="ARBA" id="ARBA00022692"/>
    </source>
</evidence>
<evidence type="ECO:0000256" key="1">
    <source>
        <dbReference type="ARBA" id="ARBA00004651"/>
    </source>
</evidence>
<dbReference type="EMBL" id="LSZW01000061">
    <property type="protein sequence ID" value="KXK65415.1"/>
    <property type="molecule type" value="Genomic_DNA"/>
</dbReference>
<dbReference type="InterPro" id="IPR050250">
    <property type="entry name" value="Macrolide_Exporter_MacB"/>
</dbReference>
<feature type="domain" description="ABC3 transporter permease C-terminal" evidence="7">
    <location>
        <begin position="300"/>
        <end position="371"/>
    </location>
</feature>
<evidence type="ECO:0000256" key="2">
    <source>
        <dbReference type="ARBA" id="ARBA00022475"/>
    </source>
</evidence>
<evidence type="ECO:0000256" key="5">
    <source>
        <dbReference type="ARBA" id="ARBA00023136"/>
    </source>
</evidence>
<dbReference type="PATRIC" id="fig|626937.4.peg.1610"/>
<reference evidence="8 9" key="1">
    <citation type="submission" date="2016-02" db="EMBL/GenBank/DDBJ databases">
        <authorList>
            <person name="Wen L."/>
            <person name="He K."/>
            <person name="Yang H."/>
        </authorList>
    </citation>
    <scope>NUCLEOTIDE SEQUENCE [LARGE SCALE GENOMIC DNA]</scope>
    <source>
        <strain evidence="8 9">DSM 22607</strain>
    </source>
</reference>
<dbReference type="STRING" id="626937.HMPREF3293_01627"/>
<keyword evidence="9" id="KW-1185">Reference proteome</keyword>
<dbReference type="RefSeq" id="WP_066519680.1">
    <property type="nucleotide sequence ID" value="NZ_CABMOF010000002.1"/>
</dbReference>
<proteinExistence type="predicted"/>
<comment type="caution">
    <text evidence="8">The sequence shown here is derived from an EMBL/GenBank/DDBJ whole genome shotgun (WGS) entry which is preliminary data.</text>
</comment>
<dbReference type="Pfam" id="PF02687">
    <property type="entry name" value="FtsX"/>
    <property type="match status" value="1"/>
</dbReference>
<dbReference type="Proteomes" id="UP000070366">
    <property type="component" value="Unassembled WGS sequence"/>
</dbReference>
<dbReference type="KEGG" id="cmiu:B1H56_10970"/>
<evidence type="ECO:0000259" key="7">
    <source>
        <dbReference type="Pfam" id="PF02687"/>
    </source>
</evidence>
<dbReference type="OrthoDB" id="9812886at2"/>
<evidence type="ECO:0000256" key="4">
    <source>
        <dbReference type="ARBA" id="ARBA00022989"/>
    </source>
</evidence>
<dbReference type="GO" id="GO:0022857">
    <property type="term" value="F:transmembrane transporter activity"/>
    <property type="evidence" value="ECO:0007669"/>
    <property type="project" value="TreeGrafter"/>
</dbReference>
<protein>
    <submittedName>
        <fullName evidence="8">Efflux ABC transporter, permease protein</fullName>
    </submittedName>
</protein>
<dbReference type="PANTHER" id="PTHR30572">
    <property type="entry name" value="MEMBRANE COMPONENT OF TRANSPORTER-RELATED"/>
    <property type="match status" value="1"/>
</dbReference>
<gene>
    <name evidence="8" type="ORF">HMPREF3293_01627</name>
</gene>
<evidence type="ECO:0000313" key="9">
    <source>
        <dbReference type="Proteomes" id="UP000070366"/>
    </source>
</evidence>
<name>A0A136Q413_9FIRM</name>
<dbReference type="GO" id="GO:0005886">
    <property type="term" value="C:plasma membrane"/>
    <property type="evidence" value="ECO:0007669"/>
    <property type="project" value="UniProtKB-SubCell"/>
</dbReference>